<dbReference type="Gene3D" id="2.160.20.10">
    <property type="entry name" value="Single-stranded right-handed beta-helix, Pectin lyase-like"/>
    <property type="match status" value="1"/>
</dbReference>
<keyword evidence="5" id="KW-1185">Reference proteome</keyword>
<dbReference type="STRING" id="905079.L1IV52"/>
<dbReference type="GeneID" id="17296838"/>
<dbReference type="OMA" id="NRIRDCT"/>
<keyword evidence="1" id="KW-0677">Repeat</keyword>
<accession>L1IV52</accession>
<proteinExistence type="predicted"/>
<reference evidence="4" key="3">
    <citation type="submission" date="2016-03" db="UniProtKB">
        <authorList>
            <consortium name="EnsemblProtists"/>
        </authorList>
    </citation>
    <scope>IDENTIFICATION</scope>
</reference>
<reference evidence="5" key="2">
    <citation type="submission" date="2012-11" db="EMBL/GenBank/DDBJ databases">
        <authorList>
            <person name="Kuo A."/>
            <person name="Curtis B.A."/>
            <person name="Tanifuji G."/>
            <person name="Burki F."/>
            <person name="Gruber A."/>
            <person name="Irimia M."/>
            <person name="Maruyama S."/>
            <person name="Arias M.C."/>
            <person name="Ball S.G."/>
            <person name="Gile G.H."/>
            <person name="Hirakawa Y."/>
            <person name="Hopkins J.F."/>
            <person name="Rensing S.A."/>
            <person name="Schmutz J."/>
            <person name="Symeonidi A."/>
            <person name="Elias M."/>
            <person name="Eveleigh R.J."/>
            <person name="Herman E.K."/>
            <person name="Klute M.J."/>
            <person name="Nakayama T."/>
            <person name="Obornik M."/>
            <person name="Reyes-Prieto A."/>
            <person name="Armbrust E.V."/>
            <person name="Aves S.J."/>
            <person name="Beiko R.G."/>
            <person name="Coutinho P."/>
            <person name="Dacks J.B."/>
            <person name="Durnford D.G."/>
            <person name="Fast N.M."/>
            <person name="Green B.R."/>
            <person name="Grisdale C."/>
            <person name="Hempe F."/>
            <person name="Henrissat B."/>
            <person name="Hoppner M.P."/>
            <person name="Ishida K.-I."/>
            <person name="Kim E."/>
            <person name="Koreny L."/>
            <person name="Kroth P.G."/>
            <person name="Liu Y."/>
            <person name="Malik S.-B."/>
            <person name="Maier U.G."/>
            <person name="McRose D."/>
            <person name="Mock T."/>
            <person name="Neilson J.A."/>
            <person name="Onodera N.T."/>
            <person name="Poole A.M."/>
            <person name="Pritham E.J."/>
            <person name="Richards T.A."/>
            <person name="Rocap G."/>
            <person name="Roy S.W."/>
            <person name="Sarai C."/>
            <person name="Schaack S."/>
            <person name="Shirato S."/>
            <person name="Slamovits C.H."/>
            <person name="Spencer D.F."/>
            <person name="Suzuki S."/>
            <person name="Worden A.Z."/>
            <person name="Zauner S."/>
            <person name="Barry K."/>
            <person name="Bell C."/>
            <person name="Bharti A.K."/>
            <person name="Crow J.A."/>
            <person name="Grimwood J."/>
            <person name="Kramer R."/>
            <person name="Lindquist E."/>
            <person name="Lucas S."/>
            <person name="Salamov A."/>
            <person name="McFadden G.I."/>
            <person name="Lane C.E."/>
            <person name="Keeling P.J."/>
            <person name="Gray M.W."/>
            <person name="Grigoriev I.V."/>
            <person name="Archibald J.M."/>
        </authorList>
    </citation>
    <scope>NUCLEOTIDE SEQUENCE</scope>
    <source>
        <strain evidence="5">CCMP2712</strain>
    </source>
</reference>
<sequence>MAEEGDTILVSPGEYKESINLSKNITISGHRCDPKDCCIISDNATTITFSGKQGKIANLSLKVEDKSNFFHCLVVENGVLEIEACEMLGGAWGLCINNRAHAIVRGCQIHDNKGTGVNVYGGARLEMTECEILNNRGRGVSASDSGTFVSLRGNVIQNCSDGVYVYAKAHLRMEENYIHSNQDSGITVHEPGTYAIIKRNYMQRNGWGGVRIYSGASAEVTDNDLQGNVSGPLAIDKASTPVVSLDNNQHCEVLPTGFDATSFVQRSPFKVLNS</sequence>
<dbReference type="eggNOG" id="KOG1777">
    <property type="taxonomic scope" value="Eukaryota"/>
</dbReference>
<gene>
    <name evidence="3" type="ORF">GUITHDRAFT_113859</name>
</gene>
<dbReference type="InterPro" id="IPR011050">
    <property type="entry name" value="Pectin_lyase_fold/virulence"/>
</dbReference>
<reference evidence="3 5" key="1">
    <citation type="journal article" date="2012" name="Nature">
        <title>Algal genomes reveal evolutionary mosaicism and the fate of nucleomorphs.</title>
        <authorList>
            <consortium name="DOE Joint Genome Institute"/>
            <person name="Curtis B.A."/>
            <person name="Tanifuji G."/>
            <person name="Burki F."/>
            <person name="Gruber A."/>
            <person name="Irimia M."/>
            <person name="Maruyama S."/>
            <person name="Arias M.C."/>
            <person name="Ball S.G."/>
            <person name="Gile G.H."/>
            <person name="Hirakawa Y."/>
            <person name="Hopkins J.F."/>
            <person name="Kuo A."/>
            <person name="Rensing S.A."/>
            <person name="Schmutz J."/>
            <person name="Symeonidi A."/>
            <person name="Elias M."/>
            <person name="Eveleigh R.J."/>
            <person name="Herman E.K."/>
            <person name="Klute M.J."/>
            <person name="Nakayama T."/>
            <person name="Obornik M."/>
            <person name="Reyes-Prieto A."/>
            <person name="Armbrust E.V."/>
            <person name="Aves S.J."/>
            <person name="Beiko R.G."/>
            <person name="Coutinho P."/>
            <person name="Dacks J.B."/>
            <person name="Durnford D.G."/>
            <person name="Fast N.M."/>
            <person name="Green B.R."/>
            <person name="Grisdale C.J."/>
            <person name="Hempel F."/>
            <person name="Henrissat B."/>
            <person name="Hoppner M.P."/>
            <person name="Ishida K."/>
            <person name="Kim E."/>
            <person name="Koreny L."/>
            <person name="Kroth P.G."/>
            <person name="Liu Y."/>
            <person name="Malik S.B."/>
            <person name="Maier U.G."/>
            <person name="McRose D."/>
            <person name="Mock T."/>
            <person name="Neilson J.A."/>
            <person name="Onodera N.T."/>
            <person name="Poole A.M."/>
            <person name="Pritham E.J."/>
            <person name="Richards T.A."/>
            <person name="Rocap G."/>
            <person name="Roy S.W."/>
            <person name="Sarai C."/>
            <person name="Schaack S."/>
            <person name="Shirato S."/>
            <person name="Slamovits C.H."/>
            <person name="Spencer D.F."/>
            <person name="Suzuki S."/>
            <person name="Worden A.Z."/>
            <person name="Zauner S."/>
            <person name="Barry K."/>
            <person name="Bell C."/>
            <person name="Bharti A.K."/>
            <person name="Crow J.A."/>
            <person name="Grimwood J."/>
            <person name="Kramer R."/>
            <person name="Lindquist E."/>
            <person name="Lucas S."/>
            <person name="Salamov A."/>
            <person name="McFadden G.I."/>
            <person name="Lane C.E."/>
            <person name="Keeling P.J."/>
            <person name="Gray M.W."/>
            <person name="Grigoriev I.V."/>
            <person name="Archibald J.M."/>
        </authorList>
    </citation>
    <scope>NUCLEOTIDE SEQUENCE</scope>
    <source>
        <strain evidence="3 5">CCMP2712</strain>
    </source>
</reference>
<dbReference type="Pfam" id="PF13229">
    <property type="entry name" value="Beta_helix"/>
    <property type="match status" value="1"/>
</dbReference>
<feature type="domain" description="Right handed beta helix" evidence="2">
    <location>
        <begin position="93"/>
        <end position="248"/>
    </location>
</feature>
<dbReference type="PANTHER" id="PTHR22990">
    <property type="entry name" value="F-BOX ONLY PROTEIN"/>
    <property type="match status" value="1"/>
</dbReference>
<dbReference type="EnsemblProtists" id="EKX40123">
    <property type="protein sequence ID" value="EKX40123"/>
    <property type="gene ID" value="GUITHDRAFT_113859"/>
</dbReference>
<evidence type="ECO:0000259" key="2">
    <source>
        <dbReference type="Pfam" id="PF13229"/>
    </source>
</evidence>
<evidence type="ECO:0000313" key="4">
    <source>
        <dbReference type="EnsemblProtists" id="EKX40123"/>
    </source>
</evidence>
<dbReference type="InterPro" id="IPR006626">
    <property type="entry name" value="PbH1"/>
</dbReference>
<name>L1IV52_GUITC</name>
<dbReference type="KEGG" id="gtt:GUITHDRAFT_113859"/>
<evidence type="ECO:0000313" key="5">
    <source>
        <dbReference type="Proteomes" id="UP000011087"/>
    </source>
</evidence>
<dbReference type="SMART" id="SM00710">
    <property type="entry name" value="PbH1"/>
    <property type="match status" value="6"/>
</dbReference>
<dbReference type="HOGENOM" id="CLU_1017230_0_0_1"/>
<dbReference type="SUPFAM" id="SSF51126">
    <property type="entry name" value="Pectin lyase-like"/>
    <property type="match status" value="1"/>
</dbReference>
<dbReference type="InterPro" id="IPR039448">
    <property type="entry name" value="Beta_helix"/>
</dbReference>
<dbReference type="EMBL" id="JH993034">
    <property type="protein sequence ID" value="EKX40123.1"/>
    <property type="molecule type" value="Genomic_DNA"/>
</dbReference>
<dbReference type="PANTHER" id="PTHR22990:SF15">
    <property type="entry name" value="F-BOX ONLY PROTEIN 10"/>
    <property type="match status" value="1"/>
</dbReference>
<evidence type="ECO:0000313" key="3">
    <source>
        <dbReference type="EMBL" id="EKX40123.1"/>
    </source>
</evidence>
<dbReference type="AlphaFoldDB" id="L1IV52"/>
<dbReference type="InterPro" id="IPR012334">
    <property type="entry name" value="Pectin_lyas_fold"/>
</dbReference>
<dbReference type="InterPro" id="IPR051550">
    <property type="entry name" value="SCF-Subunits/Alg-Epimerases"/>
</dbReference>
<organism evidence="3">
    <name type="scientific">Guillardia theta (strain CCMP2712)</name>
    <name type="common">Cryptophyte</name>
    <dbReference type="NCBI Taxonomy" id="905079"/>
    <lineage>
        <taxon>Eukaryota</taxon>
        <taxon>Cryptophyceae</taxon>
        <taxon>Pyrenomonadales</taxon>
        <taxon>Geminigeraceae</taxon>
        <taxon>Guillardia</taxon>
    </lineage>
</organism>
<dbReference type="OrthoDB" id="427974at2759"/>
<dbReference type="RefSeq" id="XP_005827103.1">
    <property type="nucleotide sequence ID" value="XM_005827046.1"/>
</dbReference>
<dbReference type="PaxDb" id="55529-EKX40123"/>
<dbReference type="Proteomes" id="UP000011087">
    <property type="component" value="Unassembled WGS sequence"/>
</dbReference>
<protein>
    <recommendedName>
        <fullName evidence="2">Right handed beta helix domain-containing protein</fullName>
    </recommendedName>
</protein>
<evidence type="ECO:0000256" key="1">
    <source>
        <dbReference type="ARBA" id="ARBA00022737"/>
    </source>
</evidence>